<feature type="domain" description="Peptidase M20 dimerisation" evidence="2">
    <location>
        <begin position="212"/>
        <end position="308"/>
    </location>
</feature>
<dbReference type="NCBIfam" id="NF006771">
    <property type="entry name" value="PRK09290.1-5"/>
    <property type="match status" value="1"/>
</dbReference>
<reference evidence="3" key="1">
    <citation type="submission" date="2019-08" db="EMBL/GenBank/DDBJ databases">
        <authorList>
            <person name="Kucharzyk K."/>
            <person name="Murdoch R.W."/>
            <person name="Higgins S."/>
            <person name="Loffler F."/>
        </authorList>
    </citation>
    <scope>NUCLEOTIDE SEQUENCE</scope>
</reference>
<dbReference type="PANTHER" id="PTHR32494">
    <property type="entry name" value="ALLANTOATE DEIMINASE-RELATED"/>
    <property type="match status" value="1"/>
</dbReference>
<evidence type="ECO:0000256" key="1">
    <source>
        <dbReference type="ARBA" id="ARBA00022801"/>
    </source>
</evidence>
<dbReference type="AlphaFoldDB" id="A0A644VIU7"/>
<proteinExistence type="predicted"/>
<organism evidence="3">
    <name type="scientific">bioreactor metagenome</name>
    <dbReference type="NCBI Taxonomy" id="1076179"/>
    <lineage>
        <taxon>unclassified sequences</taxon>
        <taxon>metagenomes</taxon>
        <taxon>ecological metagenomes</taxon>
    </lineage>
</organism>
<dbReference type="PANTHER" id="PTHR32494:SF5">
    <property type="entry name" value="ALLANTOATE AMIDOHYDROLASE"/>
    <property type="match status" value="1"/>
</dbReference>
<dbReference type="InterPro" id="IPR010158">
    <property type="entry name" value="Amidase_Cbmase"/>
</dbReference>
<dbReference type="Pfam" id="PF01546">
    <property type="entry name" value="Peptidase_M20"/>
    <property type="match status" value="1"/>
</dbReference>
<evidence type="ECO:0000313" key="3">
    <source>
        <dbReference type="EMBL" id="MPL91258.1"/>
    </source>
</evidence>
<keyword evidence="1 3" id="KW-0378">Hydrolase</keyword>
<accession>A0A644VIU7</accession>
<dbReference type="SUPFAM" id="SSF53187">
    <property type="entry name" value="Zn-dependent exopeptidases"/>
    <property type="match status" value="1"/>
</dbReference>
<dbReference type="EMBL" id="VSSQ01000324">
    <property type="protein sequence ID" value="MPL91258.1"/>
    <property type="molecule type" value="Genomic_DNA"/>
</dbReference>
<evidence type="ECO:0000259" key="2">
    <source>
        <dbReference type="Pfam" id="PF07687"/>
    </source>
</evidence>
<dbReference type="InterPro" id="IPR036264">
    <property type="entry name" value="Bact_exopeptidase_dim_dom"/>
</dbReference>
<protein>
    <submittedName>
        <fullName evidence="3">Putative hydrolase</fullName>
        <ecNumber evidence="3">3.-.-.-</ecNumber>
    </submittedName>
</protein>
<sequence>MTQEWVTKVIDEIAQFGKRDCGIYREAFSEADDKARNYIIELMKQVGLKVRTDEIGNIIGRLEVGDNKAPAVVTGSHLDTVPGGSKYDGVIGVVGGLAAILRLKERKVTQPLELIVFAAEESSRFMFATMGSKAMIGRSNINSWRKAKDKNDISFVEVMSSRGLDINNIDKAARSKDAIKAFVELHIEQGNTLVSKPAAIGIVDVVAAPTRLKITVDGLANYSGTTPMNIRRDALVSASMIVLAIQEIALEQSYYGTVATVGALKVHPGAINVIPGQVEMWVDIRGVNHSSIIECLQEIKDAVSTVAEGQDTSMSIEMLSSEKPVEMDKEVAKIIENVCDSKGLSYVQMNSGAGHDAMNMAFLAPTGMIFIPSYNDISHCADEYATPNDIETGIQVLTETLFQLAK</sequence>
<name>A0A644VIU7_9ZZZZ</name>
<dbReference type="PIRSF" id="PIRSF001235">
    <property type="entry name" value="Amidase_carbamoylase"/>
    <property type="match status" value="1"/>
</dbReference>
<dbReference type="EC" id="3.-.-.-" evidence="3"/>
<dbReference type="Gene3D" id="3.40.630.10">
    <property type="entry name" value="Zn peptidases"/>
    <property type="match status" value="1"/>
</dbReference>
<dbReference type="SUPFAM" id="SSF55031">
    <property type="entry name" value="Bacterial exopeptidase dimerisation domain"/>
    <property type="match status" value="1"/>
</dbReference>
<dbReference type="NCBIfam" id="TIGR01879">
    <property type="entry name" value="hydantase"/>
    <property type="match status" value="1"/>
</dbReference>
<comment type="caution">
    <text evidence="3">The sequence shown here is derived from an EMBL/GenBank/DDBJ whole genome shotgun (WGS) entry which is preliminary data.</text>
</comment>
<dbReference type="Gene3D" id="3.30.70.360">
    <property type="match status" value="1"/>
</dbReference>
<dbReference type="InterPro" id="IPR002933">
    <property type="entry name" value="Peptidase_M20"/>
</dbReference>
<dbReference type="Pfam" id="PF07687">
    <property type="entry name" value="M20_dimer"/>
    <property type="match status" value="1"/>
</dbReference>
<gene>
    <name evidence="3" type="ORF">SDC9_37325</name>
</gene>
<dbReference type="GO" id="GO:0016813">
    <property type="term" value="F:hydrolase activity, acting on carbon-nitrogen (but not peptide) bonds, in linear amidines"/>
    <property type="evidence" value="ECO:0007669"/>
    <property type="project" value="InterPro"/>
</dbReference>
<dbReference type="InterPro" id="IPR011650">
    <property type="entry name" value="Peptidase_M20_dimer"/>
</dbReference>
<dbReference type="CDD" id="cd03884">
    <property type="entry name" value="M20_bAS"/>
    <property type="match status" value="1"/>
</dbReference>